<evidence type="ECO:0000313" key="2">
    <source>
        <dbReference type="EMBL" id="KAF3838172.1"/>
    </source>
</evidence>
<dbReference type="Proteomes" id="UP000518266">
    <property type="component" value="Unassembled WGS sequence"/>
</dbReference>
<gene>
    <name evidence="2" type="ORF">F7725_009940</name>
</gene>
<reference evidence="2 3" key="1">
    <citation type="submission" date="2020-03" db="EMBL/GenBank/DDBJ databases">
        <title>Dissostichus mawsoni Genome sequencing and assembly.</title>
        <authorList>
            <person name="Park H."/>
        </authorList>
    </citation>
    <scope>NUCLEOTIDE SEQUENCE [LARGE SCALE GENOMIC DNA]</scope>
    <source>
        <strain evidence="2">DM0001</strain>
        <tissue evidence="2">Muscle</tissue>
    </source>
</reference>
<dbReference type="EMBL" id="JAAKFY010000022">
    <property type="protein sequence ID" value="KAF3838172.1"/>
    <property type="molecule type" value="Genomic_DNA"/>
</dbReference>
<comment type="caution">
    <text evidence="2">The sequence shown here is derived from an EMBL/GenBank/DDBJ whole genome shotgun (WGS) entry which is preliminary data.</text>
</comment>
<dbReference type="AlphaFoldDB" id="A0A7J5XM50"/>
<keyword evidence="1" id="KW-0175">Coiled coil</keyword>
<feature type="coiled-coil region" evidence="1">
    <location>
        <begin position="169"/>
        <end position="196"/>
    </location>
</feature>
<dbReference type="OrthoDB" id="7659889at2759"/>
<proteinExistence type="predicted"/>
<evidence type="ECO:0000256" key="1">
    <source>
        <dbReference type="SAM" id="Coils"/>
    </source>
</evidence>
<organism evidence="2 3">
    <name type="scientific">Dissostichus mawsoni</name>
    <name type="common">Antarctic cod</name>
    <dbReference type="NCBI Taxonomy" id="36200"/>
    <lineage>
        <taxon>Eukaryota</taxon>
        <taxon>Metazoa</taxon>
        <taxon>Chordata</taxon>
        <taxon>Craniata</taxon>
        <taxon>Vertebrata</taxon>
        <taxon>Euteleostomi</taxon>
        <taxon>Actinopterygii</taxon>
        <taxon>Neopterygii</taxon>
        <taxon>Teleostei</taxon>
        <taxon>Neoteleostei</taxon>
        <taxon>Acanthomorphata</taxon>
        <taxon>Eupercaria</taxon>
        <taxon>Perciformes</taxon>
        <taxon>Notothenioidei</taxon>
        <taxon>Nototheniidae</taxon>
        <taxon>Dissostichus</taxon>
    </lineage>
</organism>
<sequence>MSRAAVRIIKMSHVSFDKSPRVSKVWFTVKRLDNKDDRVVALREVSIPPAAEVPTVIQILTTTFRLNSSDFIFKIRNHGGCLIPLNSSIPANSKHCKHLLISSGDMCFFITTGLMCLKYPRSFSMVRVESRFVPFDNVFLSCGSRSGQVVMFLFPVRPAPRTIPMTVMNKSMKTRLQTIDRRIQRLEELLPEIKLRRDEKLSQ</sequence>
<keyword evidence="3" id="KW-1185">Reference proteome</keyword>
<accession>A0A7J5XM50</accession>
<name>A0A7J5XM50_DISMA</name>
<protein>
    <submittedName>
        <fullName evidence="2">Uncharacterized protein</fullName>
    </submittedName>
</protein>
<feature type="non-terminal residue" evidence="2">
    <location>
        <position position="203"/>
    </location>
</feature>
<evidence type="ECO:0000313" key="3">
    <source>
        <dbReference type="Proteomes" id="UP000518266"/>
    </source>
</evidence>